<keyword evidence="1" id="KW-0812">Transmembrane</keyword>
<organism evidence="2 3">
    <name type="scientific">Dawidia soli</name>
    <dbReference type="NCBI Taxonomy" id="2782352"/>
    <lineage>
        <taxon>Bacteria</taxon>
        <taxon>Pseudomonadati</taxon>
        <taxon>Bacteroidota</taxon>
        <taxon>Cytophagia</taxon>
        <taxon>Cytophagales</taxon>
        <taxon>Chryseotaleaceae</taxon>
        <taxon>Dawidia</taxon>
    </lineage>
</organism>
<sequence length="212" mass="23181">MKEPIPIQDALFKIMRITVVQIILAAVCSVASYGFESFSQGVLDKPISLEVENMDIKTVLNEIEKKVPVKFAYRRRLFEDRDHISASFHNTALRDVLNHLAGPHVRYDVVGDQIVFGPSSTIEIGVPKTLTGIITDETDAPMPGVSVLVKGTNIGTTTNLDGEFVVEAADTDVLIITFIGYLKEEITVGAQTRIRVKLMPDVQSLGEVVGVA</sequence>
<dbReference type="Gene3D" id="2.60.40.1120">
    <property type="entry name" value="Carboxypeptidase-like, regulatory domain"/>
    <property type="match status" value="1"/>
</dbReference>
<keyword evidence="1" id="KW-1133">Transmembrane helix</keyword>
<keyword evidence="1" id="KW-0472">Membrane</keyword>
<dbReference type="Proteomes" id="UP001319180">
    <property type="component" value="Unassembled WGS sequence"/>
</dbReference>
<dbReference type="AlphaFoldDB" id="A0AAP2DF09"/>
<protein>
    <submittedName>
        <fullName evidence="2">Carboxypeptidase-like regulatory domain-containing protein</fullName>
    </submittedName>
</protein>
<dbReference type="Pfam" id="PF13715">
    <property type="entry name" value="CarbopepD_reg_2"/>
    <property type="match status" value="1"/>
</dbReference>
<feature type="transmembrane region" description="Helical" evidence="1">
    <location>
        <begin position="12"/>
        <end position="35"/>
    </location>
</feature>
<keyword evidence="2" id="KW-0645">Protease</keyword>
<dbReference type="SUPFAM" id="SSF49464">
    <property type="entry name" value="Carboxypeptidase regulatory domain-like"/>
    <property type="match status" value="1"/>
</dbReference>
<accession>A0AAP2DF09</accession>
<reference evidence="2 3" key="1">
    <citation type="submission" date="2021-05" db="EMBL/GenBank/DDBJ databases">
        <title>A Polyphasic approach of four new species of the genus Ohtaekwangia: Ohtaekwangia histidinii sp. nov., Ohtaekwangia cretensis sp. nov., Ohtaekwangia indiensis sp. nov., Ohtaekwangia reichenbachii sp. nov. from diverse environment.</title>
        <authorList>
            <person name="Octaviana S."/>
        </authorList>
    </citation>
    <scope>NUCLEOTIDE SEQUENCE [LARGE SCALE GENOMIC DNA]</scope>
    <source>
        <strain evidence="2 3">PWU37</strain>
    </source>
</reference>
<comment type="caution">
    <text evidence="2">The sequence shown here is derived from an EMBL/GenBank/DDBJ whole genome shotgun (WGS) entry which is preliminary data.</text>
</comment>
<keyword evidence="3" id="KW-1185">Reference proteome</keyword>
<feature type="non-terminal residue" evidence="2">
    <location>
        <position position="212"/>
    </location>
</feature>
<name>A0AAP2DF09_9BACT</name>
<dbReference type="InterPro" id="IPR008969">
    <property type="entry name" value="CarboxyPept-like_regulatory"/>
</dbReference>
<proteinExistence type="predicted"/>
<dbReference type="RefSeq" id="WP_254094713.1">
    <property type="nucleotide sequence ID" value="NZ_JAHESC010000099.1"/>
</dbReference>
<keyword evidence="2" id="KW-0121">Carboxypeptidase</keyword>
<dbReference type="EMBL" id="JAHESC010000099">
    <property type="protein sequence ID" value="MBT1690854.1"/>
    <property type="molecule type" value="Genomic_DNA"/>
</dbReference>
<gene>
    <name evidence="2" type="ORF">KK078_30095</name>
</gene>
<evidence type="ECO:0000256" key="1">
    <source>
        <dbReference type="SAM" id="Phobius"/>
    </source>
</evidence>
<evidence type="ECO:0000313" key="3">
    <source>
        <dbReference type="Proteomes" id="UP001319180"/>
    </source>
</evidence>
<dbReference type="GO" id="GO:0004180">
    <property type="term" value="F:carboxypeptidase activity"/>
    <property type="evidence" value="ECO:0007669"/>
    <property type="project" value="UniProtKB-KW"/>
</dbReference>
<evidence type="ECO:0000313" key="2">
    <source>
        <dbReference type="EMBL" id="MBT1690854.1"/>
    </source>
</evidence>
<keyword evidence="2" id="KW-0378">Hydrolase</keyword>